<organism evidence="2 3">
    <name type="scientific">Mycobacterium colombiense</name>
    <dbReference type="NCBI Taxonomy" id="339268"/>
    <lineage>
        <taxon>Bacteria</taxon>
        <taxon>Bacillati</taxon>
        <taxon>Actinomycetota</taxon>
        <taxon>Actinomycetes</taxon>
        <taxon>Mycobacteriales</taxon>
        <taxon>Mycobacteriaceae</taxon>
        <taxon>Mycobacterium</taxon>
        <taxon>Mycobacterium avium complex (MAC)</taxon>
    </lineage>
</organism>
<evidence type="ECO:0000313" key="3">
    <source>
        <dbReference type="Proteomes" id="UP000250915"/>
    </source>
</evidence>
<dbReference type="OrthoDB" id="9802901at2"/>
<gene>
    <name evidence="2" type="ORF">DQP57_00275</name>
</gene>
<dbReference type="GO" id="GO:0008270">
    <property type="term" value="F:zinc ion binding"/>
    <property type="evidence" value="ECO:0007669"/>
    <property type="project" value="InterPro"/>
</dbReference>
<dbReference type="AlphaFoldDB" id="A0A329MIS6"/>
<dbReference type="Gene3D" id="1.10.30.50">
    <property type="match status" value="1"/>
</dbReference>
<dbReference type="CDD" id="cd00085">
    <property type="entry name" value="HNHc"/>
    <property type="match status" value="1"/>
</dbReference>
<feature type="domain" description="HNH" evidence="1">
    <location>
        <begin position="104"/>
        <end position="155"/>
    </location>
</feature>
<dbReference type="GO" id="GO:0004519">
    <property type="term" value="F:endonuclease activity"/>
    <property type="evidence" value="ECO:0007669"/>
    <property type="project" value="InterPro"/>
</dbReference>
<dbReference type="Pfam" id="PF01844">
    <property type="entry name" value="HNH"/>
    <property type="match status" value="1"/>
</dbReference>
<dbReference type="EMBL" id="QMEV01000001">
    <property type="protein sequence ID" value="RAV17497.1"/>
    <property type="molecule type" value="Genomic_DNA"/>
</dbReference>
<reference evidence="2 3" key="1">
    <citation type="submission" date="2018-06" db="EMBL/GenBank/DDBJ databases">
        <title>NTM in soil in Japan.</title>
        <authorList>
            <person name="Ohya K."/>
        </authorList>
    </citation>
    <scope>NUCLEOTIDE SEQUENCE [LARGE SCALE GENOMIC DNA]</scope>
    <source>
        <strain evidence="2 3">GF28</strain>
    </source>
</reference>
<dbReference type="GO" id="GO:0003676">
    <property type="term" value="F:nucleic acid binding"/>
    <property type="evidence" value="ECO:0007669"/>
    <property type="project" value="InterPro"/>
</dbReference>
<dbReference type="Proteomes" id="UP000250915">
    <property type="component" value="Unassembled WGS sequence"/>
</dbReference>
<dbReference type="InterPro" id="IPR003615">
    <property type="entry name" value="HNH_nuc"/>
</dbReference>
<proteinExistence type="predicted"/>
<evidence type="ECO:0000313" key="2">
    <source>
        <dbReference type="EMBL" id="RAV17497.1"/>
    </source>
</evidence>
<evidence type="ECO:0000259" key="1">
    <source>
        <dbReference type="Pfam" id="PF01844"/>
    </source>
</evidence>
<protein>
    <recommendedName>
        <fullName evidence="1">HNH domain-containing protein</fullName>
    </recommendedName>
</protein>
<sequence>MANLYRNRTPNRECSHCGVVIPVGSAQRRFCSKDCHNASMRKGYPVTNCETCGIKIISGSSQPIRFCDAHRPPDSAYSQRRRDLIKGGERIDPVEVFESDDWTCGVCAGPVDPELKFPDPMAASLDHIIPLSRGGEHVRSNVQCAHWICNCRKSAKVAA</sequence>
<dbReference type="InterPro" id="IPR002711">
    <property type="entry name" value="HNH"/>
</dbReference>
<name>A0A329MIS6_9MYCO</name>
<comment type="caution">
    <text evidence="2">The sequence shown here is derived from an EMBL/GenBank/DDBJ whole genome shotgun (WGS) entry which is preliminary data.</text>
</comment>
<accession>A0A329MIS6</accession>